<keyword evidence="3" id="KW-1185">Reference proteome</keyword>
<dbReference type="GO" id="GO:0003677">
    <property type="term" value="F:DNA binding"/>
    <property type="evidence" value="ECO:0007669"/>
    <property type="project" value="InterPro"/>
</dbReference>
<evidence type="ECO:0000259" key="1">
    <source>
        <dbReference type="PROSITE" id="PS51005"/>
    </source>
</evidence>
<dbReference type="AlphaFoldDB" id="A0AAX6GMK8"/>
<protein>
    <submittedName>
        <fullName evidence="2">NAC domain-containing protein 53-like isoform X1</fullName>
    </submittedName>
</protein>
<dbReference type="Proteomes" id="UP001140949">
    <property type="component" value="Unassembled WGS sequence"/>
</dbReference>
<evidence type="ECO:0000313" key="3">
    <source>
        <dbReference type="Proteomes" id="UP001140949"/>
    </source>
</evidence>
<sequence>MYEYRLDPAELVNAGSPQDTFVLCKIFKKSGPGPKKGEQYGALIIEEDWGDTTQKEHSLALPCFPSHESSKNNHALVADPVIPVPLQSVPFEAGESSSMVHLSEVGDLTSIPLQSVASEVGEPSSMVALSEVGQPASYQRFLLLMG</sequence>
<evidence type="ECO:0000313" key="2">
    <source>
        <dbReference type="EMBL" id="KAJ6829930.1"/>
    </source>
</evidence>
<feature type="domain" description="NAC" evidence="1">
    <location>
        <begin position="1"/>
        <end position="29"/>
    </location>
</feature>
<dbReference type="PROSITE" id="PS51005">
    <property type="entry name" value="NAC"/>
    <property type="match status" value="1"/>
</dbReference>
<organism evidence="2 3">
    <name type="scientific">Iris pallida</name>
    <name type="common">Sweet iris</name>
    <dbReference type="NCBI Taxonomy" id="29817"/>
    <lineage>
        <taxon>Eukaryota</taxon>
        <taxon>Viridiplantae</taxon>
        <taxon>Streptophyta</taxon>
        <taxon>Embryophyta</taxon>
        <taxon>Tracheophyta</taxon>
        <taxon>Spermatophyta</taxon>
        <taxon>Magnoliopsida</taxon>
        <taxon>Liliopsida</taxon>
        <taxon>Asparagales</taxon>
        <taxon>Iridaceae</taxon>
        <taxon>Iridoideae</taxon>
        <taxon>Irideae</taxon>
        <taxon>Iris</taxon>
    </lineage>
</organism>
<reference evidence="2" key="2">
    <citation type="submission" date="2023-04" db="EMBL/GenBank/DDBJ databases">
        <authorList>
            <person name="Bruccoleri R.E."/>
            <person name="Oakeley E.J."/>
            <person name="Faust A.-M."/>
            <person name="Dessus-Babus S."/>
            <person name="Altorfer M."/>
            <person name="Burckhardt D."/>
            <person name="Oertli M."/>
            <person name="Naumann U."/>
            <person name="Petersen F."/>
            <person name="Wong J."/>
        </authorList>
    </citation>
    <scope>NUCLEOTIDE SEQUENCE</scope>
    <source>
        <strain evidence="2">GSM-AAB239-AS_SAM_17_03QT</strain>
        <tissue evidence="2">Leaf</tissue>
    </source>
</reference>
<dbReference type="GO" id="GO:0006355">
    <property type="term" value="P:regulation of DNA-templated transcription"/>
    <property type="evidence" value="ECO:0007669"/>
    <property type="project" value="InterPro"/>
</dbReference>
<dbReference type="InterPro" id="IPR003441">
    <property type="entry name" value="NAC-dom"/>
</dbReference>
<gene>
    <name evidence="2" type="ORF">M6B38_356835</name>
</gene>
<comment type="caution">
    <text evidence="2">The sequence shown here is derived from an EMBL/GenBank/DDBJ whole genome shotgun (WGS) entry which is preliminary data.</text>
</comment>
<proteinExistence type="predicted"/>
<name>A0AAX6GMK8_IRIPA</name>
<accession>A0AAX6GMK8</accession>
<dbReference type="EMBL" id="JANAVB010018053">
    <property type="protein sequence ID" value="KAJ6829930.1"/>
    <property type="molecule type" value="Genomic_DNA"/>
</dbReference>
<reference evidence="2" key="1">
    <citation type="journal article" date="2023" name="GigaByte">
        <title>Genome assembly of the bearded iris, Iris pallida Lam.</title>
        <authorList>
            <person name="Bruccoleri R.E."/>
            <person name="Oakeley E.J."/>
            <person name="Faust A.M.E."/>
            <person name="Altorfer M."/>
            <person name="Dessus-Babus S."/>
            <person name="Burckhardt D."/>
            <person name="Oertli M."/>
            <person name="Naumann U."/>
            <person name="Petersen F."/>
            <person name="Wong J."/>
        </authorList>
    </citation>
    <scope>NUCLEOTIDE SEQUENCE</scope>
    <source>
        <strain evidence="2">GSM-AAB239-AS_SAM_17_03QT</strain>
    </source>
</reference>